<dbReference type="Proteomes" id="UP000826300">
    <property type="component" value="Chromosome"/>
</dbReference>
<proteinExistence type="predicted"/>
<dbReference type="EMBL" id="CP069370">
    <property type="protein sequence ID" value="QYZ71750.1"/>
    <property type="molecule type" value="Genomic_DNA"/>
</dbReference>
<evidence type="ECO:0000313" key="2">
    <source>
        <dbReference type="Proteomes" id="UP000826300"/>
    </source>
</evidence>
<name>A0A8G0ZYB7_9RHOB</name>
<evidence type="ECO:0000313" key="1">
    <source>
        <dbReference type="EMBL" id="QYZ71750.1"/>
    </source>
</evidence>
<accession>A0A8G0ZYB7</accession>
<gene>
    <name evidence="1" type="ORF">JO391_09780</name>
</gene>
<organism evidence="1 2">
    <name type="scientific">Neotabrizicola shimadae</name>
    <dbReference type="NCBI Taxonomy" id="2807096"/>
    <lineage>
        <taxon>Bacteria</taxon>
        <taxon>Pseudomonadati</taxon>
        <taxon>Pseudomonadota</taxon>
        <taxon>Alphaproteobacteria</taxon>
        <taxon>Rhodobacterales</taxon>
        <taxon>Paracoccaceae</taxon>
        <taxon>Neotabrizicola</taxon>
    </lineage>
</organism>
<protein>
    <submittedName>
        <fullName evidence="1">Uncharacterized protein</fullName>
    </submittedName>
</protein>
<keyword evidence="2" id="KW-1185">Reference proteome</keyword>
<reference evidence="1" key="1">
    <citation type="submission" date="2021-02" db="EMBL/GenBank/DDBJ databases">
        <title>Rhodobacter shimadae sp. nov., an aerobic anoxygenic phototrophic bacterium isolated from a hot spring.</title>
        <authorList>
            <person name="Muramatsu S."/>
            <person name="Haruta S."/>
            <person name="Hirose S."/>
            <person name="Hanada S."/>
        </authorList>
    </citation>
    <scope>NUCLEOTIDE SEQUENCE</scope>
    <source>
        <strain evidence="1">N10</strain>
    </source>
</reference>
<sequence>MSRKYNNTTLQGDIVLDGATFDKVTFKGATLIFKGGQPPTFTECAFHSDVRFSFDGHAGNTVAFIRSMRNNTRWIAMIKQMLGMS</sequence>
<dbReference type="AlphaFoldDB" id="A0A8G0ZYB7"/>
<dbReference type="RefSeq" id="WP_220664346.1">
    <property type="nucleotide sequence ID" value="NZ_CP069370.1"/>
</dbReference>
<dbReference type="KEGG" id="nsm:JO391_09780"/>